<dbReference type="NCBIfam" id="TIGR01945">
    <property type="entry name" value="rnfC"/>
    <property type="match status" value="1"/>
</dbReference>
<dbReference type="NCBIfam" id="NF003454">
    <property type="entry name" value="PRK05035.1"/>
    <property type="match status" value="1"/>
</dbReference>
<comment type="cofactor">
    <cofactor evidence="8">
        <name>[4Fe-4S] cluster</name>
        <dbReference type="ChEBI" id="CHEBI:49883"/>
    </cofactor>
    <text evidence="8">Binds 2 [4Fe-4S] clusters per subunit.</text>
</comment>
<dbReference type="RefSeq" id="WP_068719194.1">
    <property type="nucleotide sequence ID" value="NZ_LWDV01000010.1"/>
</dbReference>
<feature type="binding site" evidence="8">
    <location>
        <position position="362"/>
    </location>
    <ligand>
        <name>[4Fe-4S] cluster</name>
        <dbReference type="ChEBI" id="CHEBI:49883"/>
        <label>1</label>
    </ligand>
</feature>
<evidence type="ECO:0000256" key="7">
    <source>
        <dbReference type="ARBA" id="ARBA00023014"/>
    </source>
</evidence>
<dbReference type="PANTHER" id="PTHR43034:SF2">
    <property type="entry name" value="ION-TRANSLOCATING OXIDOREDUCTASE COMPLEX SUBUNIT C"/>
    <property type="match status" value="1"/>
</dbReference>
<comment type="similarity">
    <text evidence="8">Belongs to the 4Fe4S bacterial-type ferredoxin family. RnfC subfamily.</text>
</comment>
<dbReference type="GO" id="GO:0009055">
    <property type="term" value="F:electron transfer activity"/>
    <property type="evidence" value="ECO:0007669"/>
    <property type="project" value="InterPro"/>
</dbReference>
<evidence type="ECO:0000313" key="10">
    <source>
        <dbReference type="EMBL" id="OCL25282.1"/>
    </source>
</evidence>
<keyword evidence="8" id="KW-1003">Cell membrane</keyword>
<dbReference type="Gene3D" id="3.30.70.20">
    <property type="match status" value="1"/>
</dbReference>
<keyword evidence="5 8" id="KW-0249">Electron transport</keyword>
<dbReference type="AlphaFoldDB" id="A0A1C0A568"/>
<dbReference type="Pfam" id="PF13375">
    <property type="entry name" value="RnfC_N"/>
    <property type="match status" value="1"/>
</dbReference>
<feature type="binding site" evidence="8">
    <location>
        <position position="407"/>
    </location>
    <ligand>
        <name>[4Fe-4S] cluster</name>
        <dbReference type="ChEBI" id="CHEBI:49883"/>
        <label>2</label>
    </ligand>
</feature>
<dbReference type="InterPro" id="IPR026902">
    <property type="entry name" value="RnfC_N"/>
</dbReference>
<dbReference type="GO" id="GO:0022900">
    <property type="term" value="P:electron transport chain"/>
    <property type="evidence" value="ECO:0007669"/>
    <property type="project" value="UniProtKB-UniRule"/>
</dbReference>
<comment type="function">
    <text evidence="8">Part of a membrane-bound complex that couples electron transfer with translocation of ions across the membrane.</text>
</comment>
<feature type="domain" description="4Fe-4S ferredoxin-type" evidence="9">
    <location>
        <begin position="353"/>
        <end position="382"/>
    </location>
</feature>
<reference evidence="10 11" key="2">
    <citation type="submission" date="2016-08" db="EMBL/GenBank/DDBJ databases">
        <title>Orenia metallireducens sp. nov. strain Z6, a Novel Metal-reducing Firmicute from the Deep Subsurface.</title>
        <authorList>
            <person name="Maxim B.I."/>
            <person name="Kenneth K."/>
            <person name="Flynn T.M."/>
            <person name="Oloughlin E.J."/>
            <person name="Locke R.A."/>
            <person name="Weber J.R."/>
            <person name="Egan S.M."/>
            <person name="Mackie R.I."/>
            <person name="Cann I.K."/>
        </authorList>
    </citation>
    <scope>NUCLEOTIDE SEQUENCE [LARGE SCALE GENOMIC DNA]</scope>
    <source>
        <strain evidence="10 11">Z6</strain>
    </source>
</reference>
<dbReference type="SUPFAM" id="SSF142019">
    <property type="entry name" value="Nqo1 FMN-binding domain-like"/>
    <property type="match status" value="1"/>
</dbReference>
<evidence type="ECO:0000256" key="1">
    <source>
        <dbReference type="ARBA" id="ARBA00022448"/>
    </source>
</evidence>
<dbReference type="PANTHER" id="PTHR43034">
    <property type="entry name" value="ION-TRANSLOCATING OXIDOREDUCTASE COMPLEX SUBUNIT C"/>
    <property type="match status" value="1"/>
</dbReference>
<feature type="binding site" evidence="8">
    <location>
        <position position="411"/>
    </location>
    <ligand>
        <name>[4Fe-4S] cluster</name>
        <dbReference type="ChEBI" id="CHEBI:49883"/>
        <label>1</label>
    </ligand>
</feature>
<dbReference type="InterPro" id="IPR010208">
    <property type="entry name" value="Ion_transpt_RnfC/RsxC"/>
</dbReference>
<comment type="subcellular location">
    <subcellularLocation>
        <location evidence="8">Cell membrane</location>
        <topology evidence="8">Peripheral membrane protein</topology>
    </subcellularLocation>
</comment>
<dbReference type="OrthoDB" id="9767754at2"/>
<evidence type="ECO:0000256" key="3">
    <source>
        <dbReference type="ARBA" id="ARBA00022723"/>
    </source>
</evidence>
<evidence type="ECO:0000256" key="5">
    <source>
        <dbReference type="ARBA" id="ARBA00022982"/>
    </source>
</evidence>
<keyword evidence="2 8" id="KW-0004">4Fe-4S</keyword>
<proteinExistence type="inferred from homology"/>
<comment type="subunit">
    <text evidence="8">The complex is composed of six subunits: RnfA, RnfB, RnfC, RnfD, RnfE and RnfG.</text>
</comment>
<keyword evidence="8" id="KW-0472">Membrane</keyword>
<dbReference type="EC" id="7.-.-.-" evidence="8"/>
<reference evidence="11" key="1">
    <citation type="submission" date="2016-07" db="EMBL/GenBank/DDBJ databases">
        <authorList>
            <person name="Florea S."/>
            <person name="Webb J.S."/>
            <person name="Jaromczyk J."/>
            <person name="Schardl C.L."/>
        </authorList>
    </citation>
    <scope>NUCLEOTIDE SEQUENCE [LARGE SCALE GENOMIC DNA]</scope>
    <source>
        <strain evidence="11">Z6</strain>
    </source>
</reference>
<evidence type="ECO:0000256" key="6">
    <source>
        <dbReference type="ARBA" id="ARBA00023004"/>
    </source>
</evidence>
<keyword evidence="1 8" id="KW-0813">Transport</keyword>
<feature type="binding site" evidence="8">
    <location>
        <position position="372"/>
    </location>
    <ligand>
        <name>[4Fe-4S] cluster</name>
        <dbReference type="ChEBI" id="CHEBI:49883"/>
        <label>2</label>
    </ligand>
</feature>
<keyword evidence="11" id="KW-1185">Reference proteome</keyword>
<dbReference type="Pfam" id="PF01512">
    <property type="entry name" value="Complex1_51K"/>
    <property type="match status" value="1"/>
</dbReference>
<dbReference type="GO" id="GO:0051539">
    <property type="term" value="F:4 iron, 4 sulfur cluster binding"/>
    <property type="evidence" value="ECO:0007669"/>
    <property type="project" value="UniProtKB-KW"/>
</dbReference>
<dbReference type="PROSITE" id="PS00198">
    <property type="entry name" value="4FE4S_FER_1"/>
    <property type="match status" value="1"/>
</dbReference>
<dbReference type="InterPro" id="IPR017900">
    <property type="entry name" value="4Fe4S_Fe_S_CS"/>
</dbReference>
<keyword evidence="7 8" id="KW-0411">Iron-sulfur</keyword>
<feature type="binding site" evidence="8">
    <location>
        <position position="401"/>
    </location>
    <ligand>
        <name>[4Fe-4S] cluster</name>
        <dbReference type="ChEBI" id="CHEBI:49883"/>
        <label>2</label>
    </ligand>
</feature>
<dbReference type="Pfam" id="PF10531">
    <property type="entry name" value="SLBB"/>
    <property type="match status" value="1"/>
</dbReference>
<keyword evidence="6 8" id="KW-0408">Iron</keyword>
<dbReference type="Proteomes" id="UP000093514">
    <property type="component" value="Unassembled WGS sequence"/>
</dbReference>
<evidence type="ECO:0000256" key="8">
    <source>
        <dbReference type="HAMAP-Rule" id="MF_00461"/>
    </source>
</evidence>
<comment type="caution">
    <text evidence="10">The sequence shown here is derived from an EMBL/GenBank/DDBJ whole genome shotgun (WGS) entry which is preliminary data.</text>
</comment>
<dbReference type="SUPFAM" id="SSF46548">
    <property type="entry name" value="alpha-helical ferredoxin"/>
    <property type="match status" value="1"/>
</dbReference>
<accession>A0A1C0A568</accession>
<sequence>MKVRTFEQGIHPKYNKELTEGKAFKFASQPEEVIIPLQQHIGAPAKPLVKKGDIVNLGQKIGQATGFVSADIHASVSGKVLAVEKVNGSLAVRIKNDFEDRKDETIKAKGDLKDLSAEELKDIVKEAGIVGLGGATFPTHVKVSIPEGKKVDKVILNGAECEPYLTVDHRTMVEQADKVIYGLKALMKMVDAKKGYIGIEVNKPDAIESMQQAIKAEDMISVVPLEVKYPQGGEKQLIKAILDKEVPSGGLPLDVGVVVNNIGTAVAITDAIQTGMPLIERTVTVTGAVNEPQNLIFRIGTPLSQLIEESGGFVGTPGKVIFGGPMMGQAQSDLDRPATKGTSGILVLSKDEVGAYPQAGPCIRCARCVDACPAKLVPTALVNLTKADMNLKLQDYHVFDCIECGSCTYVCPANIEVLQWVKLGKENLQAELRKSE</sequence>
<dbReference type="PROSITE" id="PS51379">
    <property type="entry name" value="4FE4S_FER_2"/>
    <property type="match status" value="2"/>
</dbReference>
<feature type="binding site" evidence="8">
    <location>
        <position position="404"/>
    </location>
    <ligand>
        <name>[4Fe-4S] cluster</name>
        <dbReference type="ChEBI" id="CHEBI:49883"/>
        <label>2</label>
    </ligand>
</feature>
<gene>
    <name evidence="8" type="primary">rnfC</name>
    <name evidence="10" type="ORF">U472_13055</name>
</gene>
<keyword evidence="4 8" id="KW-0677">Repeat</keyword>
<dbReference type="Pfam" id="PF13237">
    <property type="entry name" value="Fer4_10"/>
    <property type="match status" value="1"/>
</dbReference>
<dbReference type="InterPro" id="IPR011538">
    <property type="entry name" value="Nuo51_FMN-bd"/>
</dbReference>
<dbReference type="InterPro" id="IPR037225">
    <property type="entry name" value="Nuo51_FMN-bd_sf"/>
</dbReference>
<feature type="domain" description="4Fe-4S ferredoxin-type" evidence="9">
    <location>
        <begin position="389"/>
        <end position="423"/>
    </location>
</feature>
<dbReference type="GO" id="GO:0046872">
    <property type="term" value="F:metal ion binding"/>
    <property type="evidence" value="ECO:0007669"/>
    <property type="project" value="UniProtKB-KW"/>
</dbReference>
<dbReference type="GO" id="GO:0005886">
    <property type="term" value="C:plasma membrane"/>
    <property type="evidence" value="ECO:0007669"/>
    <property type="project" value="UniProtKB-SubCell"/>
</dbReference>
<protein>
    <recommendedName>
        <fullName evidence="8">Ion-translocating oxidoreductase complex subunit C</fullName>
        <ecNumber evidence="8">7.-.-.-</ecNumber>
    </recommendedName>
    <alternativeName>
        <fullName evidence="8">Rnf electron transport complex subunit C</fullName>
    </alternativeName>
</protein>
<evidence type="ECO:0000256" key="2">
    <source>
        <dbReference type="ARBA" id="ARBA00022485"/>
    </source>
</evidence>
<dbReference type="Gene3D" id="3.40.50.11540">
    <property type="entry name" value="NADH-ubiquinone oxidoreductase 51kDa subunit"/>
    <property type="match status" value="1"/>
</dbReference>
<dbReference type="InterPro" id="IPR019554">
    <property type="entry name" value="Soluble_ligand-bd"/>
</dbReference>
<organism evidence="10 11">
    <name type="scientific">Orenia metallireducens</name>
    <dbReference type="NCBI Taxonomy" id="1413210"/>
    <lineage>
        <taxon>Bacteria</taxon>
        <taxon>Bacillati</taxon>
        <taxon>Bacillota</taxon>
        <taxon>Clostridia</taxon>
        <taxon>Halanaerobiales</taxon>
        <taxon>Halobacteroidaceae</taxon>
        <taxon>Orenia</taxon>
    </lineage>
</organism>
<evidence type="ECO:0000259" key="9">
    <source>
        <dbReference type="PROSITE" id="PS51379"/>
    </source>
</evidence>
<feature type="binding site" evidence="8">
    <location>
        <position position="365"/>
    </location>
    <ligand>
        <name>[4Fe-4S] cluster</name>
        <dbReference type="ChEBI" id="CHEBI:49883"/>
        <label>1</label>
    </ligand>
</feature>
<keyword evidence="8" id="KW-1278">Translocase</keyword>
<dbReference type="EMBL" id="LWDV01000010">
    <property type="protein sequence ID" value="OCL25282.1"/>
    <property type="molecule type" value="Genomic_DNA"/>
</dbReference>
<feature type="binding site" evidence="8">
    <location>
        <position position="368"/>
    </location>
    <ligand>
        <name>[4Fe-4S] cluster</name>
        <dbReference type="ChEBI" id="CHEBI:49883"/>
        <label>1</label>
    </ligand>
</feature>
<dbReference type="HAMAP" id="MF_00461">
    <property type="entry name" value="RsxC_RnfC"/>
    <property type="match status" value="1"/>
</dbReference>
<evidence type="ECO:0000256" key="4">
    <source>
        <dbReference type="ARBA" id="ARBA00022737"/>
    </source>
</evidence>
<keyword evidence="3 8" id="KW-0479">Metal-binding</keyword>
<name>A0A1C0A568_9FIRM</name>
<dbReference type="InterPro" id="IPR017896">
    <property type="entry name" value="4Fe4S_Fe-S-bd"/>
</dbReference>
<evidence type="ECO:0000313" key="11">
    <source>
        <dbReference type="Proteomes" id="UP000093514"/>
    </source>
</evidence>